<protein>
    <submittedName>
        <fullName evidence="2">Uncharacterized protein</fullName>
    </submittedName>
</protein>
<sequence length="141" mass="16674">MNRRIKILLIFLCLLSGGFFVESLYLNGVLFKYLRFRYFVYKPIYALVVSCWMFRTDLWWKSIWKFVLGGIGLGYIASFLGFIFGVVLYPPTLIPWIAEDPIHRVVQLLFWPYFIFGVLESFLSAVFFVIIAKIFIHGRQH</sequence>
<reference evidence="2 3" key="1">
    <citation type="journal article" date="2016" name="Int. J. Syst. Evol. Microbiol.">
        <title>Chitinibacter fontanus sp. nov., isolated from a spring.</title>
        <authorList>
            <person name="Sheu S.Y."/>
            <person name="Li Y.S."/>
            <person name="Young C.C."/>
            <person name="Chen W.M."/>
        </authorList>
    </citation>
    <scope>NUCLEOTIDE SEQUENCE [LARGE SCALE GENOMIC DNA]</scope>
    <source>
        <strain evidence="2 3">STM-7</strain>
    </source>
</reference>
<name>A0A7D5V9U7_9NEIS</name>
<keyword evidence="1" id="KW-0472">Membrane</keyword>
<evidence type="ECO:0000313" key="2">
    <source>
        <dbReference type="EMBL" id="QLI81200.1"/>
    </source>
</evidence>
<dbReference type="AlphaFoldDB" id="A0A7D5V9U7"/>
<proteinExistence type="predicted"/>
<keyword evidence="3" id="KW-1185">Reference proteome</keyword>
<feature type="transmembrane region" description="Helical" evidence="1">
    <location>
        <begin position="36"/>
        <end position="54"/>
    </location>
</feature>
<evidence type="ECO:0000256" key="1">
    <source>
        <dbReference type="SAM" id="Phobius"/>
    </source>
</evidence>
<keyword evidence="1" id="KW-0812">Transmembrane</keyword>
<dbReference type="RefSeq" id="WP_180308329.1">
    <property type="nucleotide sequence ID" value="NZ_CP058952.1"/>
</dbReference>
<feature type="transmembrane region" description="Helical" evidence="1">
    <location>
        <begin position="66"/>
        <end position="90"/>
    </location>
</feature>
<dbReference type="EMBL" id="CP058952">
    <property type="protein sequence ID" value="QLI81200.1"/>
    <property type="molecule type" value="Genomic_DNA"/>
</dbReference>
<keyword evidence="1" id="KW-1133">Transmembrane helix</keyword>
<accession>A0A7D5V9U7</accession>
<feature type="transmembrane region" description="Helical" evidence="1">
    <location>
        <begin position="110"/>
        <end position="136"/>
    </location>
</feature>
<dbReference type="KEGG" id="cfon:HZU75_06455"/>
<dbReference type="Proteomes" id="UP000510822">
    <property type="component" value="Chromosome"/>
</dbReference>
<evidence type="ECO:0000313" key="3">
    <source>
        <dbReference type="Proteomes" id="UP000510822"/>
    </source>
</evidence>
<organism evidence="2 3">
    <name type="scientific">Chitinibacter fontanus</name>
    <dbReference type="NCBI Taxonomy" id="1737446"/>
    <lineage>
        <taxon>Bacteria</taxon>
        <taxon>Pseudomonadati</taxon>
        <taxon>Pseudomonadota</taxon>
        <taxon>Betaproteobacteria</taxon>
        <taxon>Neisseriales</taxon>
        <taxon>Chitinibacteraceae</taxon>
        <taxon>Chitinibacter</taxon>
    </lineage>
</organism>
<gene>
    <name evidence="2" type="ORF">HZU75_06455</name>
</gene>